<comment type="caution">
    <text evidence="1">The sequence shown here is derived from an EMBL/GenBank/DDBJ whole genome shotgun (WGS) entry which is preliminary data.</text>
</comment>
<protein>
    <submittedName>
        <fullName evidence="1">RagB/SusD family protein</fullName>
    </submittedName>
</protein>
<gene>
    <name evidence="1" type="ORF">ACFS6H_13750</name>
</gene>
<sequence>MQRFKTVKLVGLLSFFFIGVSSCNKMLDVKPGDVLVDENMYQNVYDADAAIMGIYGKLMNLSETYVVLNELRADLTSVTANASNDLVEINEHRVTANNAYANPRPFYEVILSCNDVLKNFNSMRQQNKLNLEQYSTRYSDVMAVRSWVYLQLGIHFGAVPYVTDAIETVKDVRNLNNAPKISFDALLTNLIADLTNVPYLAQYPAGTSLVTTVDGWNTEKFFINKKVLLAQLHLWKNNYLQAATLFKEVLDGAGATGYDQYRIRYADVIDHNDLSVGYTRYYEWDENALVNTNTQGWRSIFARSQDAIFNWEWVWFLPFSKDFAPANPFIDLFSNRGGKYLLKPSQFAIDYWNSQEQKNNFPYDARGKKFTWQLLDGQPVVVKYLYNYLDPNTYQPIDPLAKNGKWLLYRAAAMNLEYSEAANRDGYTRLAYALTNSGININGGSTYQTPEPYRFDARIVNTPTYRGPWHRNIGIRGRAMLKSDTIPTSSVADSVIFVENQIIREGALELAYEGKRWPDLLRVALRRNDASFLADKVYQKLLREGNGQAAAVRNKLMNRDNWYLPFRLY</sequence>
<dbReference type="Proteomes" id="UP001597511">
    <property type="component" value="Unassembled WGS sequence"/>
</dbReference>
<proteinExistence type="predicted"/>
<accession>A0ABW6A6J3</accession>
<keyword evidence="2" id="KW-1185">Reference proteome</keyword>
<organism evidence="1 2">
    <name type="scientific">Terrimonas rubra</name>
    <dbReference type="NCBI Taxonomy" id="1035890"/>
    <lineage>
        <taxon>Bacteria</taxon>
        <taxon>Pseudomonadati</taxon>
        <taxon>Bacteroidota</taxon>
        <taxon>Chitinophagia</taxon>
        <taxon>Chitinophagales</taxon>
        <taxon>Chitinophagaceae</taxon>
        <taxon>Terrimonas</taxon>
    </lineage>
</organism>
<dbReference type="EMBL" id="JBHUOZ010000003">
    <property type="protein sequence ID" value="MFD2920784.1"/>
    <property type="molecule type" value="Genomic_DNA"/>
</dbReference>
<dbReference type="PROSITE" id="PS51257">
    <property type="entry name" value="PROKAR_LIPOPROTEIN"/>
    <property type="match status" value="1"/>
</dbReference>
<dbReference type="RefSeq" id="WP_386099807.1">
    <property type="nucleotide sequence ID" value="NZ_JBHUOZ010000003.1"/>
</dbReference>
<reference evidence="2" key="1">
    <citation type="journal article" date="2019" name="Int. J. Syst. Evol. Microbiol.">
        <title>The Global Catalogue of Microorganisms (GCM) 10K type strain sequencing project: providing services to taxonomists for standard genome sequencing and annotation.</title>
        <authorList>
            <consortium name="The Broad Institute Genomics Platform"/>
            <consortium name="The Broad Institute Genome Sequencing Center for Infectious Disease"/>
            <person name="Wu L."/>
            <person name="Ma J."/>
        </authorList>
    </citation>
    <scope>NUCLEOTIDE SEQUENCE [LARGE SCALE GENOMIC DNA]</scope>
    <source>
        <strain evidence="2">KCTC 23299</strain>
    </source>
</reference>
<evidence type="ECO:0000313" key="2">
    <source>
        <dbReference type="Proteomes" id="UP001597511"/>
    </source>
</evidence>
<evidence type="ECO:0000313" key="1">
    <source>
        <dbReference type="EMBL" id="MFD2920784.1"/>
    </source>
</evidence>
<name>A0ABW6A6J3_9BACT</name>
<dbReference type="Gene3D" id="1.25.40.390">
    <property type="match status" value="1"/>
</dbReference>
<dbReference type="InterPro" id="IPR011990">
    <property type="entry name" value="TPR-like_helical_dom_sf"/>
</dbReference>
<dbReference type="SUPFAM" id="SSF48452">
    <property type="entry name" value="TPR-like"/>
    <property type="match status" value="1"/>
</dbReference>